<evidence type="ECO:0000313" key="4">
    <source>
        <dbReference type="Proteomes" id="UP000324091"/>
    </source>
</evidence>
<keyword evidence="4" id="KW-1185">Reference proteome</keyword>
<feature type="signal peptide" evidence="2">
    <location>
        <begin position="1"/>
        <end position="16"/>
    </location>
</feature>
<dbReference type="EMBL" id="RHFK02000021">
    <property type="protein sequence ID" value="TWW56030.1"/>
    <property type="molecule type" value="Genomic_DNA"/>
</dbReference>
<evidence type="ECO:0008006" key="5">
    <source>
        <dbReference type="Google" id="ProtNLM"/>
    </source>
</evidence>
<dbReference type="Proteomes" id="UP000324091">
    <property type="component" value="Chromosome 8"/>
</dbReference>
<dbReference type="Pfam" id="PF07259">
    <property type="entry name" value="ProSAAS"/>
    <property type="match status" value="1"/>
</dbReference>
<evidence type="ECO:0000313" key="3">
    <source>
        <dbReference type="EMBL" id="TWW56030.1"/>
    </source>
</evidence>
<proteinExistence type="predicted"/>
<dbReference type="AlphaFoldDB" id="A0A5C6MRF5"/>
<dbReference type="GO" id="GO:0004866">
    <property type="term" value="F:endopeptidase inhibitor activity"/>
    <property type="evidence" value="ECO:0007669"/>
    <property type="project" value="InterPro"/>
</dbReference>
<feature type="chain" id="PRO_5022954093" description="Proprotein convertase subtilisin/kexin type 1 inhibitor, like" evidence="2">
    <location>
        <begin position="17"/>
        <end position="338"/>
    </location>
</feature>
<accession>A0A5C6MRF5</accession>
<evidence type="ECO:0000256" key="1">
    <source>
        <dbReference type="SAM" id="MobiDB-lite"/>
    </source>
</evidence>
<gene>
    <name evidence="3" type="ORF">D4764_08G0000170</name>
</gene>
<feature type="compositionally biased region" description="Acidic residues" evidence="1">
    <location>
        <begin position="128"/>
        <end position="143"/>
    </location>
</feature>
<comment type="caution">
    <text evidence="3">The sequence shown here is derived from an EMBL/GenBank/DDBJ whole genome shotgun (WGS) entry which is preliminary data.</text>
</comment>
<name>A0A5C6MRF5_9TELE</name>
<reference evidence="3 4" key="1">
    <citation type="submission" date="2019-04" db="EMBL/GenBank/DDBJ databases">
        <title>Chromosome genome assembly for Takifugu flavidus.</title>
        <authorList>
            <person name="Xiao S."/>
        </authorList>
    </citation>
    <scope>NUCLEOTIDE SEQUENCE [LARGE SCALE GENOMIC DNA]</scope>
    <source>
        <strain evidence="3">HTHZ2018</strain>
        <tissue evidence="3">Muscle</tissue>
    </source>
</reference>
<keyword evidence="2" id="KW-0732">Signal</keyword>
<protein>
    <recommendedName>
        <fullName evidence="5">Proprotein convertase subtilisin/kexin type 1 inhibitor, like</fullName>
    </recommendedName>
</protein>
<feature type="region of interest" description="Disordered" evidence="1">
    <location>
        <begin position="246"/>
        <end position="315"/>
    </location>
</feature>
<organism evidence="3 4">
    <name type="scientific">Takifugu flavidus</name>
    <name type="common">sansaifugu</name>
    <dbReference type="NCBI Taxonomy" id="433684"/>
    <lineage>
        <taxon>Eukaryota</taxon>
        <taxon>Metazoa</taxon>
        <taxon>Chordata</taxon>
        <taxon>Craniata</taxon>
        <taxon>Vertebrata</taxon>
        <taxon>Euteleostomi</taxon>
        <taxon>Actinopterygii</taxon>
        <taxon>Neopterygii</taxon>
        <taxon>Teleostei</taxon>
        <taxon>Neoteleostei</taxon>
        <taxon>Acanthomorphata</taxon>
        <taxon>Eupercaria</taxon>
        <taxon>Tetraodontiformes</taxon>
        <taxon>Tetradontoidea</taxon>
        <taxon>Tetraodontidae</taxon>
        <taxon>Takifugu</taxon>
    </lineage>
</organism>
<feature type="region of interest" description="Disordered" evidence="1">
    <location>
        <begin position="128"/>
        <end position="158"/>
    </location>
</feature>
<evidence type="ECO:0000256" key="2">
    <source>
        <dbReference type="SAM" id="SignalP"/>
    </source>
</evidence>
<sequence length="338" mass="37688">MASLSLLLLTAALLHAAQPLPAALGVGRGLDGAVGGAMRQRRDVHGVLPYEEQLSYPASHGRSAVNDLYYPSDDWRGQGLDQALQQLVDRDQRRDVEEEQRAAYMSALLRLLSEAESARLVGPSDVEVVEEEVDDEEEDDQEPPDGFQRPIPVDYDETGRGLAVGRPSATWWGRLEPQLAQALLDRMEPQLAQALLERARQEKLQQAGRVSSGLSLGRDQEALRHLVSKVLSSIGPNSLAAMSSARRMRRDLTPLGSAHRRVRRSLDDAAPPSPSSNPPLLRVKRLEEEEGPRLPAGLQRMKRIDEDLGQGSRRRRRRAVLTFDPQLLVRQVMEYMRE</sequence>
<dbReference type="InterPro" id="IPR010832">
    <property type="entry name" value="ProSAAS"/>
</dbReference>